<dbReference type="EMBL" id="CP034672">
    <property type="protein sequence ID" value="AZS26335.1"/>
    <property type="molecule type" value="Genomic_DNA"/>
</dbReference>
<proteinExistence type="predicted"/>
<dbReference type="Proteomes" id="UP000256923">
    <property type="component" value="Chromosome 1"/>
</dbReference>
<dbReference type="InterPro" id="IPR038058">
    <property type="entry name" value="PhnH-like_sp"/>
</dbReference>
<dbReference type="RefSeq" id="WP_029388398.1">
    <property type="nucleotide sequence ID" value="NZ_CP022103.1"/>
</dbReference>
<sequence>MKIPLRSEHRHDDELHRQTRTYRRLLHAFGYPMRIQQLEERAIHCIVDCLLDSQTTVAIEVENKELTSRILNTGVILSQTPEWVFAGSQRHHLQHIPAGSREAPESGATLVMEIAAISPTNGGLAIRATGAGLNKPHTLYFSGLHQNVVIDHIAFRADYPRGVDLLLCADTQLVVLPRHLTLEII</sequence>
<dbReference type="Gene3D" id="3.40.50.11310">
    <property type="entry name" value="Bacterial phosphonate metabolism protein PhnH"/>
    <property type="match status" value="1"/>
</dbReference>
<organism evidence="1 2">
    <name type="scientific">Vibrio anguillarum</name>
    <name type="common">Listonella anguillarum</name>
    <dbReference type="NCBI Taxonomy" id="55601"/>
    <lineage>
        <taxon>Bacteria</taxon>
        <taxon>Pseudomonadati</taxon>
        <taxon>Pseudomonadota</taxon>
        <taxon>Gammaproteobacteria</taxon>
        <taxon>Vibrionales</taxon>
        <taxon>Vibrionaceae</taxon>
        <taxon>Vibrio</taxon>
    </lineage>
</organism>
<evidence type="ECO:0000313" key="1">
    <source>
        <dbReference type="EMBL" id="AZS26335.1"/>
    </source>
</evidence>
<reference evidence="1 2" key="1">
    <citation type="submission" date="2018-12" db="EMBL/GenBank/DDBJ databases">
        <title>Characterization and Draft Genome of Vibrio anguillarum J360 Marine Pathogen Isolated from an Outbreak in Lumpfish (Cyclopterus lumpus).</title>
        <authorList>
            <person name="Vasquez J.I."/>
            <person name="Cao T."/>
            <person name="Chakraborty S."/>
            <person name="Gnanagobal H."/>
            <person name="Wescot J."/>
            <person name="Boyce D."/>
            <person name="Santander J."/>
        </authorList>
    </citation>
    <scope>NUCLEOTIDE SEQUENCE [LARGE SCALE GENOMIC DNA]</scope>
    <source>
        <strain evidence="1 2">J360</strain>
    </source>
</reference>
<dbReference type="SUPFAM" id="SSF159709">
    <property type="entry name" value="PhnH-like"/>
    <property type="match status" value="1"/>
</dbReference>
<dbReference type="GO" id="GO:0019634">
    <property type="term" value="P:organic phosphonate metabolic process"/>
    <property type="evidence" value="ECO:0007669"/>
    <property type="project" value="InterPro"/>
</dbReference>
<dbReference type="AlphaFoldDB" id="A0A241PLX5"/>
<dbReference type="InterPro" id="IPR008772">
    <property type="entry name" value="Phosphonate_metab_PhnH"/>
</dbReference>
<accession>A0A241PLX5</accession>
<protein>
    <submittedName>
        <fullName evidence="1">Phosphonate C-P lyase system protein PhnH</fullName>
    </submittedName>
</protein>
<dbReference type="GO" id="GO:0016829">
    <property type="term" value="F:lyase activity"/>
    <property type="evidence" value="ECO:0007669"/>
    <property type="project" value="UniProtKB-KW"/>
</dbReference>
<gene>
    <name evidence="1" type="ORF">DYL72_15625</name>
</gene>
<evidence type="ECO:0000313" key="2">
    <source>
        <dbReference type="Proteomes" id="UP000256923"/>
    </source>
</evidence>
<name>A0A241PLX5_VIBAN</name>
<keyword evidence="1" id="KW-0456">Lyase</keyword>
<dbReference type="Pfam" id="PF05845">
    <property type="entry name" value="PhnH"/>
    <property type="match status" value="1"/>
</dbReference>